<dbReference type="Pfam" id="PF02463">
    <property type="entry name" value="SMC_N"/>
    <property type="match status" value="1"/>
</dbReference>
<dbReference type="GO" id="GO:0006310">
    <property type="term" value="P:DNA recombination"/>
    <property type="evidence" value="ECO:0007669"/>
    <property type="project" value="InterPro"/>
</dbReference>
<sequence length="560" mass="62612">MVLFMLIQLSVKNFAIVKSLDIEFKQGMTAITGETGAGKSIAIDALGLCLGERAEGNSVRKGAKKAEITACFNVKHNRRCQQWLAEHDLEDVEDTCILRRVISSEGRSKAYINGSPVPLQQLKELGPKLVAIHGQHAHQALLKPDAQRALLDSDESIQKQLTELKALVTRHNQAQKELDQLQQMKQRNEDRKNLLSYQLTELDEFGLLDNEFDSLESEFRKMSHSQSLLEDSQISYHELCESEQGNAATIISRCLERITDLVEHDDSLKPVQLMLREAQINIDEAGVELANYVDCLEIDPLKMQQTELRYSRAIELARKHLVQPENLVQHHLELKQEYQSLFDSDHKSESLEAELQAIKAQYQTLADKLHSTRCKVAKRLQKSVALEIKKMNMPDAEFEIAITDCHRDKINSKGHDQVEFLLCSNKGMNLEKLEKAASGGELSRIGLALQVLGNKTHAVPTLIFDEVDTGISGGTASVVGDLLKTLGENETQVFCVTHLPQVAAKAQNQMLVTKFSDGKTTETHMTPLDEDKRIEELARLLAGDTLTESAIANAKALLQQ</sequence>
<evidence type="ECO:0000256" key="9">
    <source>
        <dbReference type="PIRNR" id="PIRNR003128"/>
    </source>
</evidence>
<proteinExistence type="inferred from homology"/>
<dbReference type="EMBL" id="AP027272">
    <property type="protein sequence ID" value="BDX06030.1"/>
    <property type="molecule type" value="Genomic_DNA"/>
</dbReference>
<dbReference type="PANTHER" id="PTHR11059:SF0">
    <property type="entry name" value="DNA REPAIR PROTEIN RECN"/>
    <property type="match status" value="1"/>
</dbReference>
<evidence type="ECO:0000256" key="5">
    <source>
        <dbReference type="ARBA" id="ARBA00022763"/>
    </source>
</evidence>
<evidence type="ECO:0000256" key="3">
    <source>
        <dbReference type="ARBA" id="ARBA00021315"/>
    </source>
</evidence>
<keyword evidence="13" id="KW-1185">Reference proteome</keyword>
<name>A0AA48I4Z9_9ALTE</name>
<feature type="domain" description="RecF/RecN/SMC N-terminal" evidence="11">
    <location>
        <begin position="6"/>
        <end position="519"/>
    </location>
</feature>
<dbReference type="GO" id="GO:0043590">
    <property type="term" value="C:bacterial nucleoid"/>
    <property type="evidence" value="ECO:0007669"/>
    <property type="project" value="TreeGrafter"/>
</dbReference>
<comment type="similarity">
    <text evidence="2 9">Belongs to the RecN family.</text>
</comment>
<protein>
    <recommendedName>
        <fullName evidence="3 9">DNA repair protein RecN</fullName>
    </recommendedName>
    <alternativeName>
        <fullName evidence="8 9">Recombination protein N</fullName>
    </alternativeName>
</protein>
<dbReference type="FunFam" id="3.40.50.300:FF:000356">
    <property type="entry name" value="DNA repair protein RecN"/>
    <property type="match status" value="1"/>
</dbReference>
<dbReference type="Gene3D" id="3.40.50.300">
    <property type="entry name" value="P-loop containing nucleotide triphosphate hydrolases"/>
    <property type="match status" value="2"/>
</dbReference>
<dbReference type="InterPro" id="IPR003395">
    <property type="entry name" value="RecF/RecN/SMC_N"/>
</dbReference>
<dbReference type="SUPFAM" id="SSF52540">
    <property type="entry name" value="P-loop containing nucleoside triphosphate hydrolases"/>
    <property type="match status" value="2"/>
</dbReference>
<dbReference type="PANTHER" id="PTHR11059">
    <property type="entry name" value="DNA REPAIR PROTEIN RECN"/>
    <property type="match status" value="1"/>
</dbReference>
<dbReference type="FunFam" id="3.40.50.300:FF:000319">
    <property type="entry name" value="DNA repair protein RecN"/>
    <property type="match status" value="1"/>
</dbReference>
<dbReference type="InterPro" id="IPR027417">
    <property type="entry name" value="P-loop_NTPase"/>
</dbReference>
<evidence type="ECO:0000313" key="13">
    <source>
        <dbReference type="Proteomes" id="UP001333710"/>
    </source>
</evidence>
<keyword evidence="10" id="KW-0175">Coiled coil</keyword>
<dbReference type="Proteomes" id="UP001333710">
    <property type="component" value="Chromosome"/>
</dbReference>
<dbReference type="AlphaFoldDB" id="A0AA48I4Z9"/>
<dbReference type="CDD" id="cd03241">
    <property type="entry name" value="ABC_RecN"/>
    <property type="match status" value="2"/>
</dbReference>
<evidence type="ECO:0000259" key="11">
    <source>
        <dbReference type="Pfam" id="PF02463"/>
    </source>
</evidence>
<evidence type="ECO:0000313" key="12">
    <source>
        <dbReference type="EMBL" id="BDX06030.1"/>
    </source>
</evidence>
<keyword evidence="6" id="KW-0067">ATP-binding</keyword>
<evidence type="ECO:0000256" key="10">
    <source>
        <dbReference type="SAM" id="Coils"/>
    </source>
</evidence>
<keyword evidence="7 9" id="KW-0234">DNA repair</keyword>
<dbReference type="PIRSF" id="PIRSF003128">
    <property type="entry name" value="RecN"/>
    <property type="match status" value="1"/>
</dbReference>
<organism evidence="12 13">
    <name type="scientific">Planctobacterium marinum</name>
    <dbReference type="NCBI Taxonomy" id="1631968"/>
    <lineage>
        <taxon>Bacteria</taxon>
        <taxon>Pseudomonadati</taxon>
        <taxon>Pseudomonadota</taxon>
        <taxon>Gammaproteobacteria</taxon>
        <taxon>Alteromonadales</taxon>
        <taxon>Alteromonadaceae</taxon>
        <taxon>Planctobacterium</taxon>
    </lineage>
</organism>
<keyword evidence="4" id="KW-0547">Nucleotide-binding</keyword>
<evidence type="ECO:0000256" key="2">
    <source>
        <dbReference type="ARBA" id="ARBA00009441"/>
    </source>
</evidence>
<evidence type="ECO:0000256" key="6">
    <source>
        <dbReference type="ARBA" id="ARBA00022840"/>
    </source>
</evidence>
<keyword evidence="5 9" id="KW-0227">DNA damage</keyword>
<gene>
    <name evidence="12" type="primary">recN</name>
    <name evidence="12" type="ORF">MACH26_15510</name>
</gene>
<evidence type="ECO:0000256" key="8">
    <source>
        <dbReference type="ARBA" id="ARBA00033408"/>
    </source>
</evidence>
<feature type="coiled-coil region" evidence="10">
    <location>
        <begin position="157"/>
        <end position="194"/>
    </location>
</feature>
<dbReference type="KEGG" id="pmaw:MACH26_15510"/>
<dbReference type="NCBIfam" id="NF008121">
    <property type="entry name" value="PRK10869.1"/>
    <property type="match status" value="1"/>
</dbReference>
<reference evidence="12" key="1">
    <citation type="submission" date="2023-01" db="EMBL/GenBank/DDBJ databases">
        <title>Complete genome sequence of Planctobacterium marinum strain Dej080120_11.</title>
        <authorList>
            <person name="Ueki S."/>
            <person name="Maruyama F."/>
        </authorList>
    </citation>
    <scope>NUCLEOTIDE SEQUENCE</scope>
    <source>
        <strain evidence="12">Dej080120_11</strain>
    </source>
</reference>
<dbReference type="GO" id="GO:0006281">
    <property type="term" value="P:DNA repair"/>
    <property type="evidence" value="ECO:0007669"/>
    <property type="project" value="UniProtKB-KW"/>
</dbReference>
<evidence type="ECO:0000256" key="7">
    <source>
        <dbReference type="ARBA" id="ARBA00023204"/>
    </source>
</evidence>
<dbReference type="NCBIfam" id="TIGR00634">
    <property type="entry name" value="recN"/>
    <property type="match status" value="1"/>
</dbReference>
<evidence type="ECO:0000256" key="4">
    <source>
        <dbReference type="ARBA" id="ARBA00022741"/>
    </source>
</evidence>
<accession>A0AA48I4Z9</accession>
<dbReference type="GO" id="GO:0005524">
    <property type="term" value="F:ATP binding"/>
    <property type="evidence" value="ECO:0007669"/>
    <property type="project" value="UniProtKB-KW"/>
</dbReference>
<dbReference type="InterPro" id="IPR004604">
    <property type="entry name" value="DNA_recomb/repair_RecN"/>
</dbReference>
<comment type="function">
    <text evidence="1 9">May be involved in recombinational repair of damaged DNA.</text>
</comment>
<evidence type="ECO:0000256" key="1">
    <source>
        <dbReference type="ARBA" id="ARBA00003618"/>
    </source>
</evidence>
<dbReference type="GO" id="GO:0009432">
    <property type="term" value="P:SOS response"/>
    <property type="evidence" value="ECO:0007669"/>
    <property type="project" value="UniProtKB-ARBA"/>
</dbReference>